<dbReference type="EMBL" id="JABANE010000018">
    <property type="protein sequence ID" value="NME68011.1"/>
    <property type="molecule type" value="Genomic_DNA"/>
</dbReference>
<feature type="transmembrane region" description="Helical" evidence="4">
    <location>
        <begin position="117"/>
        <end position="138"/>
    </location>
</feature>
<evidence type="ECO:0000256" key="4">
    <source>
        <dbReference type="SAM" id="Phobius"/>
    </source>
</evidence>
<evidence type="ECO:0000256" key="1">
    <source>
        <dbReference type="ARBA" id="ARBA00004651"/>
    </source>
</evidence>
<feature type="transmembrane region" description="Helical" evidence="4">
    <location>
        <begin position="85"/>
        <end position="105"/>
    </location>
</feature>
<comment type="caution">
    <text evidence="6">The sequence shown here is derived from an EMBL/GenBank/DDBJ whole genome shotgun (WGS) entry which is preliminary data.</text>
</comment>
<keyword evidence="7" id="KW-1185">Reference proteome</keyword>
<evidence type="ECO:0000313" key="6">
    <source>
        <dbReference type="EMBL" id="NME68011.1"/>
    </source>
</evidence>
<dbReference type="InterPro" id="IPR029787">
    <property type="entry name" value="Nucleotide_cyclase"/>
</dbReference>
<protein>
    <submittedName>
        <fullName evidence="6">Adenylate/guanylate cyclase domain-containing protein</fullName>
    </submittedName>
</protein>
<name>A0A7X9RT73_9BACT</name>
<dbReference type="Proteomes" id="UP000576082">
    <property type="component" value="Unassembled WGS sequence"/>
</dbReference>
<feature type="domain" description="Guanylate cyclase" evidence="5">
    <location>
        <begin position="227"/>
        <end position="356"/>
    </location>
</feature>
<evidence type="ECO:0000256" key="2">
    <source>
        <dbReference type="ARBA" id="ARBA00022475"/>
    </source>
</evidence>
<dbReference type="RefSeq" id="WP_169656326.1">
    <property type="nucleotide sequence ID" value="NZ_JABANE010000018.1"/>
</dbReference>
<proteinExistence type="predicted"/>
<feature type="transmembrane region" description="Helical" evidence="4">
    <location>
        <begin position="46"/>
        <end position="64"/>
    </location>
</feature>
<keyword evidence="4" id="KW-0812">Transmembrane</keyword>
<dbReference type="GO" id="GO:0004016">
    <property type="term" value="F:adenylate cyclase activity"/>
    <property type="evidence" value="ECO:0007669"/>
    <property type="project" value="UniProtKB-ARBA"/>
</dbReference>
<dbReference type="InterPro" id="IPR050697">
    <property type="entry name" value="Adenylyl/Guanylyl_Cyclase_3/4"/>
</dbReference>
<reference evidence="6 7" key="1">
    <citation type="submission" date="2020-04" db="EMBL/GenBank/DDBJ databases">
        <title>Flammeovirga sp. SR4, a novel species isolated from seawater.</title>
        <authorList>
            <person name="Wang X."/>
        </authorList>
    </citation>
    <scope>NUCLEOTIDE SEQUENCE [LARGE SCALE GENOMIC DNA]</scope>
    <source>
        <strain evidence="6 7">ATCC 23126</strain>
    </source>
</reference>
<dbReference type="InterPro" id="IPR001054">
    <property type="entry name" value="A/G_cyclase"/>
</dbReference>
<dbReference type="PROSITE" id="PS50125">
    <property type="entry name" value="GUANYLATE_CYCLASE_2"/>
    <property type="match status" value="1"/>
</dbReference>
<accession>A0A7X9RT73</accession>
<organism evidence="6 7">
    <name type="scientific">Flammeovirga aprica JL-4</name>
    <dbReference type="NCBI Taxonomy" id="694437"/>
    <lineage>
        <taxon>Bacteria</taxon>
        <taxon>Pseudomonadati</taxon>
        <taxon>Bacteroidota</taxon>
        <taxon>Cytophagia</taxon>
        <taxon>Cytophagales</taxon>
        <taxon>Flammeovirgaceae</taxon>
        <taxon>Flammeovirga</taxon>
    </lineage>
</organism>
<keyword evidence="3 4" id="KW-0472">Membrane</keyword>
<evidence type="ECO:0000313" key="7">
    <source>
        <dbReference type="Proteomes" id="UP000576082"/>
    </source>
</evidence>
<dbReference type="PANTHER" id="PTHR43081:SF17">
    <property type="entry name" value="BLL5647 PROTEIN"/>
    <property type="match status" value="1"/>
</dbReference>
<dbReference type="GO" id="GO:0005886">
    <property type="term" value="C:plasma membrane"/>
    <property type="evidence" value="ECO:0007669"/>
    <property type="project" value="UniProtKB-SubCell"/>
</dbReference>
<feature type="transmembrane region" description="Helical" evidence="4">
    <location>
        <begin position="150"/>
        <end position="172"/>
    </location>
</feature>
<sequence length="405" mass="46072">MENKNIQSKSELKKFRQITQGAYLLGFFGHINALFLFWYLDIPELVYFNIFFSVPVFGLALYLNSSACENSAFSLACIELLFHQIACTYFIGWGFGAHFWLIYLAGLSFFNPNWHRFLQFGFLALICVVYVSISYLFQEGIYPLSEEMQHFSYMTNAVSTILIISLLINFYAKTTKKLEYELLEEQKVTENLLSKIKSLFGQQISHKVAKHIMENDEEIKTTQFHVSIMFLDIRDFTVFADSRKPSEVAKFQNIVFGALIKIISEKHGVVLQLLGDGLMAVFGAPIKYKNHEKNAIKAGYGILECINTLIEEEKIPPIKIGIGLHAGNIVAGNIGNEERKAYSLTGKNVIIAARIESLNKDFNSQFLISKSIYEALEKRESDSIEDLGEVKLKGFGTPTRVYKLM</sequence>
<dbReference type="GO" id="GO:0006171">
    <property type="term" value="P:cAMP biosynthetic process"/>
    <property type="evidence" value="ECO:0007669"/>
    <property type="project" value="TreeGrafter"/>
</dbReference>
<keyword evidence="2" id="KW-1003">Cell membrane</keyword>
<keyword evidence="4" id="KW-1133">Transmembrane helix</keyword>
<dbReference type="AlphaFoldDB" id="A0A7X9RT73"/>
<dbReference type="CDD" id="cd07302">
    <property type="entry name" value="CHD"/>
    <property type="match status" value="1"/>
</dbReference>
<comment type="subcellular location">
    <subcellularLocation>
        <location evidence="1">Cell membrane</location>
        <topology evidence="1">Multi-pass membrane protein</topology>
    </subcellularLocation>
</comment>
<dbReference type="SUPFAM" id="SSF55073">
    <property type="entry name" value="Nucleotide cyclase"/>
    <property type="match status" value="1"/>
</dbReference>
<dbReference type="PANTHER" id="PTHR43081">
    <property type="entry name" value="ADENYLATE CYCLASE, TERMINAL-DIFFERENTIATION SPECIFIC-RELATED"/>
    <property type="match status" value="1"/>
</dbReference>
<evidence type="ECO:0000256" key="3">
    <source>
        <dbReference type="ARBA" id="ARBA00023136"/>
    </source>
</evidence>
<dbReference type="Pfam" id="PF00211">
    <property type="entry name" value="Guanylate_cyc"/>
    <property type="match status" value="1"/>
</dbReference>
<dbReference type="Gene3D" id="3.30.70.1230">
    <property type="entry name" value="Nucleotide cyclase"/>
    <property type="match status" value="1"/>
</dbReference>
<dbReference type="GO" id="GO:0035556">
    <property type="term" value="P:intracellular signal transduction"/>
    <property type="evidence" value="ECO:0007669"/>
    <property type="project" value="InterPro"/>
</dbReference>
<feature type="transmembrane region" description="Helical" evidence="4">
    <location>
        <begin position="21"/>
        <end position="40"/>
    </location>
</feature>
<evidence type="ECO:0000259" key="5">
    <source>
        <dbReference type="PROSITE" id="PS50125"/>
    </source>
</evidence>
<dbReference type="SMART" id="SM00044">
    <property type="entry name" value="CYCc"/>
    <property type="match status" value="1"/>
</dbReference>
<gene>
    <name evidence="6" type="ORF">HHU12_08575</name>
</gene>